<proteinExistence type="predicted"/>
<dbReference type="AlphaFoldDB" id="A0A1Y0L0I1"/>
<sequence>MYYVLQNTDVFYVVDPTMTKLGEFNSFEEAEDFCAYLNDQLSNNPAYGQKFYPVANTMPVQSQQACQPFMNMNQMMPMQQMPMQYPMYNDFNQPAGMPFGRGISYGNITVNCSGPGEQPTVAQTPAQYTHTAPAQATVGGVVEKIIEKPVEKIVEKIVEKPVEVIVEKIVEKIVKVPMEQVEEGPINYLKDESLSTSSSLERLRPNRGSAIRNRPKRAPITSRIKFRGRTHGIYDENTKSWLTPTELNNFISKLEQ</sequence>
<protein>
    <submittedName>
        <fullName evidence="1">Uncharacterized protein</fullName>
    </submittedName>
</protein>
<dbReference type="KEGG" id="scla:SCLARK_00870"/>
<dbReference type="EMBL" id="CP024870">
    <property type="protein sequence ID" value="ATX70902.1"/>
    <property type="molecule type" value="Genomic_DNA"/>
</dbReference>
<evidence type="ECO:0000313" key="2">
    <source>
        <dbReference type="Proteomes" id="UP000231179"/>
    </source>
</evidence>
<dbReference type="Proteomes" id="UP000231179">
    <property type="component" value="Chromosome"/>
</dbReference>
<reference evidence="1 2" key="1">
    <citation type="submission" date="2017-11" db="EMBL/GenBank/DDBJ databases">
        <title>Complete genome sequence of Spiroplasma clarkii CN-5 (DSM 19994).</title>
        <authorList>
            <person name="Tsai Y.-M."/>
            <person name="Chang A."/>
            <person name="Lo W.-S."/>
            <person name="Kuo C.-H."/>
        </authorList>
    </citation>
    <scope>NUCLEOTIDE SEQUENCE [LARGE SCALE GENOMIC DNA]</scope>
    <source>
        <strain evidence="1 2">CN-5</strain>
    </source>
</reference>
<evidence type="ECO:0000313" key="1">
    <source>
        <dbReference type="EMBL" id="ATX70902.1"/>
    </source>
</evidence>
<accession>A0A1Y0L0I1</accession>
<organism evidence="1 2">
    <name type="scientific">Spiroplasma clarkii</name>
    <dbReference type="NCBI Taxonomy" id="2139"/>
    <lineage>
        <taxon>Bacteria</taxon>
        <taxon>Bacillati</taxon>
        <taxon>Mycoplasmatota</taxon>
        <taxon>Mollicutes</taxon>
        <taxon>Entomoplasmatales</taxon>
        <taxon>Spiroplasmataceae</taxon>
        <taxon>Spiroplasma</taxon>
    </lineage>
</organism>
<keyword evidence="2" id="KW-1185">Reference proteome</keyword>
<dbReference type="RefSeq" id="WP_186788223.1">
    <property type="nucleotide sequence ID" value="NZ_CP015819.1"/>
</dbReference>
<gene>
    <name evidence="1" type="ORF">SCLAR_v1c05830</name>
</gene>
<name>A0A1Y0L0I1_9MOLU</name>